<organism evidence="8 9">
    <name type="scientific">Hyphobacterium marinum</name>
    <dbReference type="NCBI Taxonomy" id="3116574"/>
    <lineage>
        <taxon>Bacteria</taxon>
        <taxon>Pseudomonadati</taxon>
        <taxon>Pseudomonadota</taxon>
        <taxon>Alphaproteobacteria</taxon>
        <taxon>Maricaulales</taxon>
        <taxon>Maricaulaceae</taxon>
        <taxon>Hyphobacterium</taxon>
    </lineage>
</organism>
<dbReference type="Proteomes" id="UP001310692">
    <property type="component" value="Unassembled WGS sequence"/>
</dbReference>
<dbReference type="InterPro" id="IPR023550">
    <property type="entry name" value="PKHD_hydroxylase"/>
</dbReference>
<evidence type="ECO:0000256" key="5">
    <source>
        <dbReference type="ARBA" id="ARBA00023002"/>
    </source>
</evidence>
<dbReference type="InterPro" id="IPR006620">
    <property type="entry name" value="Pro_4_hyd_alph"/>
</dbReference>
<keyword evidence="4 8" id="KW-0223">Dioxygenase</keyword>
<keyword evidence="5" id="KW-0560">Oxidoreductase</keyword>
<keyword evidence="3" id="KW-0847">Vitamin C</keyword>
<dbReference type="Pfam" id="PF13640">
    <property type="entry name" value="2OG-FeII_Oxy_3"/>
    <property type="match status" value="1"/>
</dbReference>
<dbReference type="GO" id="GO:0051213">
    <property type="term" value="F:dioxygenase activity"/>
    <property type="evidence" value="ECO:0007669"/>
    <property type="project" value="UniProtKB-KW"/>
</dbReference>
<evidence type="ECO:0000256" key="6">
    <source>
        <dbReference type="ARBA" id="ARBA00023004"/>
    </source>
</evidence>
<dbReference type="RefSeq" id="WP_330195867.1">
    <property type="nucleotide sequence ID" value="NZ_JAZDRO010000002.1"/>
</dbReference>
<keyword evidence="6" id="KW-0408">Iron</keyword>
<accession>A0ABU7LXR4</accession>
<evidence type="ECO:0000256" key="3">
    <source>
        <dbReference type="ARBA" id="ARBA00022896"/>
    </source>
</evidence>
<evidence type="ECO:0000259" key="7">
    <source>
        <dbReference type="PROSITE" id="PS51471"/>
    </source>
</evidence>
<proteinExistence type="predicted"/>
<sequence length="198" mass="21605">MMKTVRNMTRQTGLLHRNIPGLLGAEEIALIAETWPRLTFADGRDTAGAAAARVKHNEQAVPTDRAARALKSMITEALKTNSAFNSFTAPERISPVILSRYTKGMAYGRHVDDTVMYPDGKALRIDFSFTLFLAPPDNYSGGELVIEEADGEIPVKLKAGDAFVYASGLPHRVATVIRGERRAAVGWVQSLNPPRRAA</sequence>
<reference evidence="8 9" key="1">
    <citation type="submission" date="2024-01" db="EMBL/GenBank/DDBJ databases">
        <title>Hyphobacterium bacterium isolated from marine sediment.</title>
        <authorList>
            <person name="Zhao S."/>
        </authorList>
    </citation>
    <scope>NUCLEOTIDE SEQUENCE [LARGE SCALE GENOMIC DNA]</scope>
    <source>
        <strain evidence="8 9">Y60-23</strain>
    </source>
</reference>
<dbReference type="PANTHER" id="PTHR41536">
    <property type="entry name" value="PKHD-TYPE HYDROXYLASE YBIX"/>
    <property type="match status" value="1"/>
</dbReference>
<dbReference type="SMART" id="SM00702">
    <property type="entry name" value="P4Hc"/>
    <property type="match status" value="1"/>
</dbReference>
<evidence type="ECO:0000313" key="9">
    <source>
        <dbReference type="Proteomes" id="UP001310692"/>
    </source>
</evidence>
<dbReference type="PROSITE" id="PS51471">
    <property type="entry name" value="FE2OG_OXY"/>
    <property type="match status" value="1"/>
</dbReference>
<protein>
    <submittedName>
        <fullName evidence="8">Fe2+-dependent dioxygenase</fullName>
    </submittedName>
</protein>
<dbReference type="InterPro" id="IPR044862">
    <property type="entry name" value="Pro_4_hyd_alph_FE2OG_OXY"/>
</dbReference>
<comment type="caution">
    <text evidence="8">The sequence shown here is derived from an EMBL/GenBank/DDBJ whole genome shotgun (WGS) entry which is preliminary data.</text>
</comment>
<dbReference type="EMBL" id="JAZDRO010000002">
    <property type="protein sequence ID" value="MEE2566328.1"/>
    <property type="molecule type" value="Genomic_DNA"/>
</dbReference>
<dbReference type="Gene3D" id="2.60.120.620">
    <property type="entry name" value="q2cbj1_9rhob like domain"/>
    <property type="match status" value="1"/>
</dbReference>
<feature type="domain" description="Fe2OG dioxygenase" evidence="7">
    <location>
        <begin position="92"/>
        <end position="190"/>
    </location>
</feature>
<gene>
    <name evidence="8" type="ORF">V0U35_06510</name>
</gene>
<dbReference type="PANTHER" id="PTHR41536:SF1">
    <property type="entry name" value="PKHD-TYPE HYDROXYLASE YBIX"/>
    <property type="match status" value="1"/>
</dbReference>
<name>A0ABU7LXR4_9PROT</name>
<evidence type="ECO:0000256" key="4">
    <source>
        <dbReference type="ARBA" id="ARBA00022964"/>
    </source>
</evidence>
<keyword evidence="2" id="KW-0479">Metal-binding</keyword>
<evidence type="ECO:0000313" key="8">
    <source>
        <dbReference type="EMBL" id="MEE2566328.1"/>
    </source>
</evidence>
<comment type="cofactor">
    <cofactor evidence="1">
        <name>L-ascorbate</name>
        <dbReference type="ChEBI" id="CHEBI:38290"/>
    </cofactor>
</comment>
<evidence type="ECO:0000256" key="1">
    <source>
        <dbReference type="ARBA" id="ARBA00001961"/>
    </source>
</evidence>
<evidence type="ECO:0000256" key="2">
    <source>
        <dbReference type="ARBA" id="ARBA00022723"/>
    </source>
</evidence>
<dbReference type="InterPro" id="IPR005123">
    <property type="entry name" value="Oxoglu/Fe-dep_dioxygenase_dom"/>
</dbReference>
<dbReference type="NCBIfam" id="NF003974">
    <property type="entry name" value="PRK05467.1-3"/>
    <property type="match status" value="1"/>
</dbReference>
<keyword evidence="9" id="KW-1185">Reference proteome</keyword>